<evidence type="ECO:0000256" key="2">
    <source>
        <dbReference type="ARBA" id="ARBA00004236"/>
    </source>
</evidence>
<dbReference type="InterPro" id="IPR036890">
    <property type="entry name" value="HATPase_C_sf"/>
</dbReference>
<dbReference type="EMBL" id="SGVY01000035">
    <property type="protein sequence ID" value="TFH78054.1"/>
    <property type="molecule type" value="Genomic_DNA"/>
</dbReference>
<dbReference type="OrthoDB" id="1112780at2"/>
<evidence type="ECO:0000256" key="10">
    <source>
        <dbReference type="ARBA" id="ARBA00023012"/>
    </source>
</evidence>
<keyword evidence="7" id="KW-0547">Nucleotide-binding</keyword>
<evidence type="ECO:0000256" key="4">
    <source>
        <dbReference type="ARBA" id="ARBA00022475"/>
    </source>
</evidence>
<dbReference type="SUPFAM" id="SSF47384">
    <property type="entry name" value="Homodimeric domain of signal transducing histidine kinase"/>
    <property type="match status" value="1"/>
</dbReference>
<comment type="caution">
    <text evidence="14">The sequence shown here is derived from an EMBL/GenBank/DDBJ whole genome shotgun (WGS) entry which is preliminary data.</text>
</comment>
<evidence type="ECO:0000256" key="8">
    <source>
        <dbReference type="ARBA" id="ARBA00022777"/>
    </source>
</evidence>
<evidence type="ECO:0000256" key="7">
    <source>
        <dbReference type="ARBA" id="ARBA00022741"/>
    </source>
</evidence>
<evidence type="ECO:0000256" key="3">
    <source>
        <dbReference type="ARBA" id="ARBA00012438"/>
    </source>
</evidence>
<evidence type="ECO:0000313" key="14">
    <source>
        <dbReference type="EMBL" id="TFH78054.1"/>
    </source>
</evidence>
<accession>A0A4Y8VEB4</accession>
<dbReference type="GeneID" id="302996014"/>
<dbReference type="InterPro" id="IPR036097">
    <property type="entry name" value="HisK_dim/P_sf"/>
</dbReference>
<dbReference type="GO" id="GO:0005524">
    <property type="term" value="F:ATP binding"/>
    <property type="evidence" value="ECO:0007669"/>
    <property type="project" value="UniProtKB-KW"/>
</dbReference>
<evidence type="ECO:0000313" key="15">
    <source>
        <dbReference type="Proteomes" id="UP000297872"/>
    </source>
</evidence>
<dbReference type="InterPro" id="IPR050351">
    <property type="entry name" value="BphY/WalK/GraS-like"/>
</dbReference>
<keyword evidence="15" id="KW-1185">Reference proteome</keyword>
<keyword evidence="8 14" id="KW-0418">Kinase</keyword>
<evidence type="ECO:0000256" key="1">
    <source>
        <dbReference type="ARBA" id="ARBA00000085"/>
    </source>
</evidence>
<dbReference type="GO" id="GO:0007234">
    <property type="term" value="P:osmosensory signaling via phosphorelay pathway"/>
    <property type="evidence" value="ECO:0007669"/>
    <property type="project" value="TreeGrafter"/>
</dbReference>
<evidence type="ECO:0000256" key="5">
    <source>
        <dbReference type="ARBA" id="ARBA00022553"/>
    </source>
</evidence>
<evidence type="ECO:0000256" key="6">
    <source>
        <dbReference type="ARBA" id="ARBA00022679"/>
    </source>
</evidence>
<reference evidence="14 15" key="1">
    <citation type="submission" date="2019-02" db="EMBL/GenBank/DDBJ databases">
        <title>Draft Genome Sequence of the Prevotella sp. BCRC 81118, Isolated from Human Feces.</title>
        <authorList>
            <person name="Huang C.-H."/>
        </authorList>
    </citation>
    <scope>NUCLEOTIDE SEQUENCE [LARGE SCALE GENOMIC DNA]</scope>
    <source>
        <strain evidence="14 15">BCRC 81118</strain>
    </source>
</reference>
<proteinExistence type="predicted"/>
<dbReference type="InterPro" id="IPR003594">
    <property type="entry name" value="HATPase_dom"/>
</dbReference>
<dbReference type="GO" id="GO:0000155">
    <property type="term" value="F:phosphorelay sensor kinase activity"/>
    <property type="evidence" value="ECO:0007669"/>
    <property type="project" value="InterPro"/>
</dbReference>
<keyword evidence="6" id="KW-0808">Transferase</keyword>
<dbReference type="RefSeq" id="WP_134844017.1">
    <property type="nucleotide sequence ID" value="NZ_SGVY01000035.1"/>
</dbReference>
<protein>
    <recommendedName>
        <fullName evidence="3">histidine kinase</fullName>
        <ecNumber evidence="3">2.7.13.3</ecNumber>
    </recommendedName>
</protein>
<comment type="subcellular location">
    <subcellularLocation>
        <location evidence="2">Cell membrane</location>
    </subcellularLocation>
</comment>
<dbReference type="Gene3D" id="3.30.565.10">
    <property type="entry name" value="Histidine kinase-like ATPase, C-terminal domain"/>
    <property type="match status" value="1"/>
</dbReference>
<dbReference type="CDD" id="cd00075">
    <property type="entry name" value="HATPase"/>
    <property type="match status" value="1"/>
</dbReference>
<dbReference type="AlphaFoldDB" id="A0A4Y8VEB4"/>
<organism evidence="14 15">
    <name type="scientific">Segatella hominis</name>
    <dbReference type="NCBI Taxonomy" id="2518605"/>
    <lineage>
        <taxon>Bacteria</taxon>
        <taxon>Pseudomonadati</taxon>
        <taxon>Bacteroidota</taxon>
        <taxon>Bacteroidia</taxon>
        <taxon>Bacteroidales</taxon>
        <taxon>Prevotellaceae</taxon>
        <taxon>Segatella</taxon>
    </lineage>
</organism>
<keyword evidence="12" id="KW-1133">Transmembrane helix</keyword>
<sequence length="461" mass="52486">MKKYYCITILALIVITLLQGYNISLQYREYIHNETDKVNAALKTAIDEEYAIRAHKKEKSNKDGKQRVFYKIMNNEDFKKANPKKEDIIRFDEINIQNLRDQGIAETEAEAMGLLSKDILTAKGNPINLAKLSKIFKKNLDKDFTYTLLILDENKKTIKSHRQTKNFENWQSSKSIAIGLKPVRFVQAKVDITPSSFILNSIETLISTVLLALIIIFCVGYQMTAIRYKEDLLKNREASIHGTIHDLKAPLASILLTLGYIMNELKEKELIELIASVTEDIKSLANTIKTILITAKAEESKLMINKEKLDIVAIAKHAKKLIDNNYAQKPHVITISDNRLDKEEVFADRYLLENVIHNLLENAIKYSSKEANINVCINSNEKFTIISVQDQGVGIDKKYQKKIFKQFYRIPATQHKNGYGIGLALVKYAVKAHGGSIRVESELDKGSTFTFTLPKEKNAKE</sequence>
<dbReference type="SMART" id="SM00387">
    <property type="entry name" value="HATPase_c"/>
    <property type="match status" value="1"/>
</dbReference>
<dbReference type="InterPro" id="IPR004358">
    <property type="entry name" value="Sig_transdc_His_kin-like_C"/>
</dbReference>
<dbReference type="PANTHER" id="PTHR42878:SF7">
    <property type="entry name" value="SENSOR HISTIDINE KINASE GLRK"/>
    <property type="match status" value="1"/>
</dbReference>
<keyword evidence="11 12" id="KW-0472">Membrane</keyword>
<dbReference type="GO" id="GO:0000156">
    <property type="term" value="F:phosphorelay response regulator activity"/>
    <property type="evidence" value="ECO:0007669"/>
    <property type="project" value="TreeGrafter"/>
</dbReference>
<comment type="catalytic activity">
    <reaction evidence="1">
        <text>ATP + protein L-histidine = ADP + protein N-phospho-L-histidine.</text>
        <dbReference type="EC" id="2.7.13.3"/>
    </reaction>
</comment>
<gene>
    <name evidence="14" type="ORF">EXN75_12070</name>
</gene>
<keyword evidence="5" id="KW-0597">Phosphoprotein</keyword>
<dbReference type="PRINTS" id="PR00344">
    <property type="entry name" value="BCTRLSENSOR"/>
</dbReference>
<dbReference type="Pfam" id="PF02518">
    <property type="entry name" value="HATPase_c"/>
    <property type="match status" value="1"/>
</dbReference>
<dbReference type="SUPFAM" id="SSF55874">
    <property type="entry name" value="ATPase domain of HSP90 chaperone/DNA topoisomerase II/histidine kinase"/>
    <property type="match status" value="1"/>
</dbReference>
<evidence type="ECO:0000256" key="11">
    <source>
        <dbReference type="ARBA" id="ARBA00023136"/>
    </source>
</evidence>
<dbReference type="InterPro" id="IPR005467">
    <property type="entry name" value="His_kinase_dom"/>
</dbReference>
<keyword evidence="10" id="KW-0902">Two-component regulatory system</keyword>
<dbReference type="GO" id="GO:0030295">
    <property type="term" value="F:protein kinase activator activity"/>
    <property type="evidence" value="ECO:0007669"/>
    <property type="project" value="TreeGrafter"/>
</dbReference>
<keyword evidence="12" id="KW-0812">Transmembrane</keyword>
<dbReference type="PROSITE" id="PS50109">
    <property type="entry name" value="HIS_KIN"/>
    <property type="match status" value="1"/>
</dbReference>
<feature type="transmembrane region" description="Helical" evidence="12">
    <location>
        <begin position="205"/>
        <end position="226"/>
    </location>
</feature>
<evidence type="ECO:0000256" key="12">
    <source>
        <dbReference type="SAM" id="Phobius"/>
    </source>
</evidence>
<keyword evidence="9" id="KW-0067">ATP-binding</keyword>
<feature type="domain" description="Histidine kinase" evidence="13">
    <location>
        <begin position="242"/>
        <end position="457"/>
    </location>
</feature>
<evidence type="ECO:0000259" key="13">
    <source>
        <dbReference type="PROSITE" id="PS50109"/>
    </source>
</evidence>
<name>A0A4Y8VEB4_9BACT</name>
<dbReference type="EC" id="2.7.13.3" evidence="3"/>
<evidence type="ECO:0000256" key="9">
    <source>
        <dbReference type="ARBA" id="ARBA00022840"/>
    </source>
</evidence>
<keyword evidence="4" id="KW-1003">Cell membrane</keyword>
<dbReference type="GO" id="GO:0005886">
    <property type="term" value="C:plasma membrane"/>
    <property type="evidence" value="ECO:0007669"/>
    <property type="project" value="UniProtKB-SubCell"/>
</dbReference>
<dbReference type="PANTHER" id="PTHR42878">
    <property type="entry name" value="TWO-COMPONENT HISTIDINE KINASE"/>
    <property type="match status" value="1"/>
</dbReference>
<dbReference type="Proteomes" id="UP000297872">
    <property type="component" value="Unassembled WGS sequence"/>
</dbReference>
<dbReference type="FunFam" id="3.30.565.10:FF:000023">
    <property type="entry name" value="PAS domain-containing sensor histidine kinase"/>
    <property type="match status" value="1"/>
</dbReference>